<dbReference type="PANTHER" id="PTHR24221">
    <property type="entry name" value="ATP-BINDING CASSETTE SUB-FAMILY B"/>
    <property type="match status" value="1"/>
</dbReference>
<keyword evidence="4 10" id="KW-0067">ATP-binding</keyword>
<dbReference type="InterPro" id="IPR011527">
    <property type="entry name" value="ABC1_TM_dom"/>
</dbReference>
<keyword evidence="5 7" id="KW-1133">Transmembrane helix</keyword>
<dbReference type="InterPro" id="IPR003593">
    <property type="entry name" value="AAA+_ATPase"/>
</dbReference>
<feature type="domain" description="ABC transporter" evidence="8">
    <location>
        <begin position="99"/>
        <end position="332"/>
    </location>
</feature>
<keyword evidence="3" id="KW-0547">Nucleotide-binding</keyword>
<sequence>MQAVLGPVTGLALQIAFLAVLGIGGARVASGALSVADLVSFVLFLFMVAMPLGQIFGAIMSVREAMGAMERIQGVLGIDPEAPGGATAVPVLGGAVPALNVDRVSFAYRPGHPVLREVSFGVPVGTTTAIVGPSGSGKSTLLSLVERFYDLDAGRIELGGVDIRDLDRAALRRTLGYVEQQAPILAGTIRDNLLLAAPEASDEQCRDVLRRVNLHERFEAADGLDSVLGDHGLQLSGGERQRLALARVLLTDAPVLLLDEPTASVDSRNEQLITDAIAAAAGRRTLVVVAHRLSTVRAADQIVVLDGGTVDGVGTHSELLETSALYRDLAHRQFLVPEVRPSGDDT</sequence>
<dbReference type="SUPFAM" id="SSF52540">
    <property type="entry name" value="P-loop containing nucleoside triphosphate hydrolases"/>
    <property type="match status" value="1"/>
</dbReference>
<evidence type="ECO:0000256" key="6">
    <source>
        <dbReference type="ARBA" id="ARBA00023136"/>
    </source>
</evidence>
<protein>
    <submittedName>
        <fullName evidence="10">ABC transporter ATP-binding protein</fullName>
    </submittedName>
</protein>
<dbReference type="Gene3D" id="3.40.50.300">
    <property type="entry name" value="P-loop containing nucleotide triphosphate hydrolases"/>
    <property type="match status" value="1"/>
</dbReference>
<dbReference type="InterPro" id="IPR003439">
    <property type="entry name" value="ABC_transporter-like_ATP-bd"/>
</dbReference>
<accession>A0ABZ3FSK0</accession>
<dbReference type="RefSeq" id="WP_425309144.1">
    <property type="nucleotide sequence ID" value="NZ_CP154795.1"/>
</dbReference>
<gene>
    <name evidence="10" type="ORF">AADG42_10390</name>
</gene>
<proteinExistence type="predicted"/>
<evidence type="ECO:0000256" key="3">
    <source>
        <dbReference type="ARBA" id="ARBA00022741"/>
    </source>
</evidence>
<evidence type="ECO:0000256" key="2">
    <source>
        <dbReference type="ARBA" id="ARBA00022692"/>
    </source>
</evidence>
<dbReference type="EMBL" id="CP154795">
    <property type="protein sequence ID" value="XAN07690.1"/>
    <property type="molecule type" value="Genomic_DNA"/>
</dbReference>
<evidence type="ECO:0000259" key="8">
    <source>
        <dbReference type="PROSITE" id="PS50893"/>
    </source>
</evidence>
<dbReference type="PROSITE" id="PS50893">
    <property type="entry name" value="ABC_TRANSPORTER_2"/>
    <property type="match status" value="1"/>
</dbReference>
<dbReference type="Proteomes" id="UP001442841">
    <property type="component" value="Chromosome"/>
</dbReference>
<evidence type="ECO:0000313" key="10">
    <source>
        <dbReference type="EMBL" id="XAN07690.1"/>
    </source>
</evidence>
<evidence type="ECO:0000313" key="11">
    <source>
        <dbReference type="Proteomes" id="UP001442841"/>
    </source>
</evidence>
<dbReference type="InterPro" id="IPR017871">
    <property type="entry name" value="ABC_transporter-like_CS"/>
</dbReference>
<keyword evidence="2 7" id="KW-0812">Transmembrane</keyword>
<dbReference type="InterPro" id="IPR036640">
    <property type="entry name" value="ABC1_TM_sf"/>
</dbReference>
<dbReference type="PROSITE" id="PS00211">
    <property type="entry name" value="ABC_TRANSPORTER_1"/>
    <property type="match status" value="1"/>
</dbReference>
<comment type="subcellular location">
    <subcellularLocation>
        <location evidence="1">Cell membrane</location>
        <topology evidence="1">Multi-pass membrane protein</topology>
    </subcellularLocation>
</comment>
<dbReference type="Gene3D" id="1.20.1560.10">
    <property type="entry name" value="ABC transporter type 1, transmembrane domain"/>
    <property type="match status" value="1"/>
</dbReference>
<dbReference type="PANTHER" id="PTHR24221:SF654">
    <property type="entry name" value="ATP-BINDING CASSETTE SUB-FAMILY B MEMBER 6"/>
    <property type="match status" value="1"/>
</dbReference>
<dbReference type="GO" id="GO:0005524">
    <property type="term" value="F:ATP binding"/>
    <property type="evidence" value="ECO:0007669"/>
    <property type="project" value="UniProtKB-KW"/>
</dbReference>
<evidence type="ECO:0000256" key="7">
    <source>
        <dbReference type="SAM" id="Phobius"/>
    </source>
</evidence>
<dbReference type="SUPFAM" id="SSF90123">
    <property type="entry name" value="ABC transporter transmembrane region"/>
    <property type="match status" value="1"/>
</dbReference>
<dbReference type="InterPro" id="IPR039421">
    <property type="entry name" value="Type_1_exporter"/>
</dbReference>
<evidence type="ECO:0000256" key="4">
    <source>
        <dbReference type="ARBA" id="ARBA00022840"/>
    </source>
</evidence>
<organism evidence="10 11">
    <name type="scientific">Ammonicoccus fulvus</name>
    <dbReference type="NCBI Taxonomy" id="3138240"/>
    <lineage>
        <taxon>Bacteria</taxon>
        <taxon>Bacillati</taxon>
        <taxon>Actinomycetota</taxon>
        <taxon>Actinomycetes</taxon>
        <taxon>Propionibacteriales</taxon>
        <taxon>Propionibacteriaceae</taxon>
        <taxon>Ammonicoccus</taxon>
    </lineage>
</organism>
<dbReference type="PROSITE" id="PS50929">
    <property type="entry name" value="ABC_TM1F"/>
    <property type="match status" value="1"/>
</dbReference>
<feature type="domain" description="ABC transmembrane type-1" evidence="9">
    <location>
        <begin position="1"/>
        <end position="64"/>
    </location>
</feature>
<evidence type="ECO:0000256" key="5">
    <source>
        <dbReference type="ARBA" id="ARBA00022989"/>
    </source>
</evidence>
<keyword evidence="6 7" id="KW-0472">Membrane</keyword>
<evidence type="ECO:0000259" key="9">
    <source>
        <dbReference type="PROSITE" id="PS50929"/>
    </source>
</evidence>
<dbReference type="InterPro" id="IPR027417">
    <property type="entry name" value="P-loop_NTPase"/>
</dbReference>
<feature type="transmembrane region" description="Helical" evidence="7">
    <location>
        <begin position="41"/>
        <end position="62"/>
    </location>
</feature>
<dbReference type="SMART" id="SM00382">
    <property type="entry name" value="AAA"/>
    <property type="match status" value="1"/>
</dbReference>
<keyword evidence="11" id="KW-1185">Reference proteome</keyword>
<evidence type="ECO:0000256" key="1">
    <source>
        <dbReference type="ARBA" id="ARBA00004651"/>
    </source>
</evidence>
<name>A0ABZ3FSK0_9ACTN</name>
<dbReference type="Pfam" id="PF00005">
    <property type="entry name" value="ABC_tran"/>
    <property type="match status" value="1"/>
</dbReference>
<reference evidence="10 11" key="1">
    <citation type="submission" date="2024-04" db="EMBL/GenBank/DDBJ databases">
        <title>Isolation of an actinomycete strain from pig manure.</title>
        <authorList>
            <person name="Gong T."/>
            <person name="Yu Z."/>
            <person name="An M."/>
            <person name="Wei C."/>
            <person name="Yang W."/>
            <person name="Liu L."/>
        </authorList>
    </citation>
    <scope>NUCLEOTIDE SEQUENCE [LARGE SCALE GENOMIC DNA]</scope>
    <source>
        <strain evidence="10 11">ZF39</strain>
    </source>
</reference>